<dbReference type="InterPro" id="IPR001763">
    <property type="entry name" value="Rhodanese-like_dom"/>
</dbReference>
<dbReference type="InterPro" id="IPR036873">
    <property type="entry name" value="Rhodanese-like_dom_sf"/>
</dbReference>
<evidence type="ECO:0000259" key="5">
    <source>
        <dbReference type="PROSITE" id="PS50206"/>
    </source>
</evidence>
<evidence type="ECO:0000313" key="7">
    <source>
        <dbReference type="Proteomes" id="UP000199147"/>
    </source>
</evidence>
<dbReference type="FunFam" id="3.40.250.10:FF:000024">
    <property type="entry name" value="Sulfurtransferase"/>
    <property type="match status" value="1"/>
</dbReference>
<dbReference type="AlphaFoldDB" id="A0A0H5RYF8"/>
<keyword evidence="7" id="KW-1185">Reference proteome</keyword>
<organism evidence="6 7">
    <name type="scientific">Mycolicibacterium neworleansense</name>
    <dbReference type="NCBI Taxonomy" id="146018"/>
    <lineage>
        <taxon>Bacteria</taxon>
        <taxon>Bacillati</taxon>
        <taxon>Actinomycetota</taxon>
        <taxon>Actinomycetes</taxon>
        <taxon>Mycobacteriales</taxon>
        <taxon>Mycobacteriaceae</taxon>
        <taxon>Mycolicibacterium</taxon>
    </lineage>
</organism>
<dbReference type="SMART" id="SM00450">
    <property type="entry name" value="RHOD"/>
    <property type="match status" value="2"/>
</dbReference>
<dbReference type="RefSeq" id="WP_090518286.1">
    <property type="nucleotide sequence ID" value="NZ_CWKH01000003.1"/>
</dbReference>
<evidence type="ECO:0000256" key="3">
    <source>
        <dbReference type="ARBA" id="ARBA00047549"/>
    </source>
</evidence>
<dbReference type="Proteomes" id="UP000199147">
    <property type="component" value="Unassembled WGS sequence"/>
</dbReference>
<sequence length="278" mass="30782">MARSDVLVSTEWAGNNLDTPGVVFVEVDENTSAYDDEGHIPGAVKLDWKTDLQDSVKRDFVDQQQFSKLLSDKGISNDDTVILYGGNNNWFAAYAYWYFKLYGHADVKLLDGGRKRWELDARPLVKDAVSRPATSYSAKAPDNNIRAFRDEVIAAIGEKNLVDVRSPDEFSGKILAPAHLPQEQSQRPGHIPGAINVPWSKAANEDGTFKSDEELAKLYAAAGLDGEKETIAYCRIGERSSHTWFVLQELLGHQNVKNYDGSWTEYGSLVGAPIELGS</sequence>
<evidence type="ECO:0000256" key="1">
    <source>
        <dbReference type="ARBA" id="ARBA00022679"/>
    </source>
</evidence>
<protein>
    <recommendedName>
        <fullName evidence="4">Sulfurtransferase</fullName>
    </recommendedName>
</protein>
<feature type="domain" description="Rhodanese" evidence="5">
    <location>
        <begin position="18"/>
        <end position="126"/>
    </location>
</feature>
<feature type="domain" description="Rhodanese" evidence="5">
    <location>
        <begin position="155"/>
        <end position="275"/>
    </location>
</feature>
<reference evidence="7" key="1">
    <citation type="submission" date="2015-07" db="EMBL/GenBank/DDBJ databases">
        <authorList>
            <person name="Urmite Genomes"/>
        </authorList>
    </citation>
    <scope>NUCLEOTIDE SEQUENCE [LARGE SCALE GENOMIC DNA]</scope>
    <source>
        <strain evidence="7">type strain: ATCC 49404</strain>
    </source>
</reference>
<name>A0A0H5RYF8_9MYCO</name>
<evidence type="ECO:0000256" key="2">
    <source>
        <dbReference type="ARBA" id="ARBA00022737"/>
    </source>
</evidence>
<gene>
    <name evidence="6" type="ORF">BN2156_05794</name>
</gene>
<dbReference type="InterPro" id="IPR001307">
    <property type="entry name" value="Thiosulphate_STrfase_CS"/>
</dbReference>
<dbReference type="OrthoDB" id="9781034at2"/>
<keyword evidence="1 4" id="KW-0808">Transferase</keyword>
<dbReference type="CDD" id="cd01448">
    <property type="entry name" value="TST_Repeat_1"/>
    <property type="match status" value="1"/>
</dbReference>
<dbReference type="EMBL" id="CWKH01000003">
    <property type="protein sequence ID" value="CRZ18881.1"/>
    <property type="molecule type" value="Genomic_DNA"/>
</dbReference>
<comment type="catalytic activity">
    <reaction evidence="3">
        <text>thiosulfate + hydrogen cyanide = thiocyanate + sulfite + 2 H(+)</text>
        <dbReference type="Rhea" id="RHEA:16881"/>
        <dbReference type="ChEBI" id="CHEBI:15378"/>
        <dbReference type="ChEBI" id="CHEBI:17359"/>
        <dbReference type="ChEBI" id="CHEBI:18022"/>
        <dbReference type="ChEBI" id="CHEBI:18407"/>
        <dbReference type="ChEBI" id="CHEBI:33542"/>
        <dbReference type="EC" id="2.8.1.1"/>
    </reaction>
</comment>
<keyword evidence="2" id="KW-0677">Repeat</keyword>
<evidence type="ECO:0000313" key="6">
    <source>
        <dbReference type="EMBL" id="CRZ18881.1"/>
    </source>
</evidence>
<dbReference type="InterPro" id="IPR051126">
    <property type="entry name" value="Thiosulfate_sulfurtransferase"/>
</dbReference>
<dbReference type="GO" id="GO:0004792">
    <property type="term" value="F:thiosulfate-cyanide sulfurtransferase activity"/>
    <property type="evidence" value="ECO:0007669"/>
    <property type="project" value="UniProtKB-EC"/>
</dbReference>
<dbReference type="Gene3D" id="3.40.250.10">
    <property type="entry name" value="Rhodanese-like domain"/>
    <property type="match status" value="2"/>
</dbReference>
<dbReference type="PROSITE" id="PS50206">
    <property type="entry name" value="RHODANESE_3"/>
    <property type="match status" value="2"/>
</dbReference>
<dbReference type="CDD" id="cd01449">
    <property type="entry name" value="TST_Repeat_2"/>
    <property type="match status" value="1"/>
</dbReference>
<dbReference type="STRING" id="146018.BN2156_05794"/>
<accession>A0A0H5RYF8</accession>
<dbReference type="PANTHER" id="PTHR43855">
    <property type="entry name" value="THIOSULFATE SULFURTRANSFERASE"/>
    <property type="match status" value="1"/>
</dbReference>
<dbReference type="SUPFAM" id="SSF52821">
    <property type="entry name" value="Rhodanese/Cell cycle control phosphatase"/>
    <property type="match status" value="2"/>
</dbReference>
<dbReference type="Pfam" id="PF00581">
    <property type="entry name" value="Rhodanese"/>
    <property type="match status" value="2"/>
</dbReference>
<dbReference type="PROSITE" id="PS00683">
    <property type="entry name" value="RHODANESE_2"/>
    <property type="match status" value="1"/>
</dbReference>
<evidence type="ECO:0000256" key="4">
    <source>
        <dbReference type="RuleBase" id="RU000507"/>
    </source>
</evidence>
<proteinExistence type="predicted"/>
<dbReference type="PANTHER" id="PTHR43855:SF1">
    <property type="entry name" value="THIOSULFATE SULFURTRANSFERASE"/>
    <property type="match status" value="1"/>
</dbReference>